<dbReference type="OMA" id="LTMEMHT"/>
<accession>W6UME4</accession>
<evidence type="ECO:0000313" key="4">
    <source>
        <dbReference type="Proteomes" id="UP000019149"/>
    </source>
</evidence>
<sequence length="104" mass="11169">MYARKILTQCVAVRTLGLVSGLTMENRSDTEERGQTESTETATVPAPASVPTAPKLTMEMHTGVAIAARLHQGTRSLGPTLLERAQGGKAVEADNLAKRRIRPE</sequence>
<dbReference type="RefSeq" id="XP_024353502.1">
    <property type="nucleotide sequence ID" value="XM_024492008.1"/>
</dbReference>
<feature type="signal peptide" evidence="2">
    <location>
        <begin position="1"/>
        <end position="21"/>
    </location>
</feature>
<evidence type="ECO:0000313" key="3">
    <source>
        <dbReference type="EMBL" id="EUB62306.1"/>
    </source>
</evidence>
<dbReference type="KEGG" id="egl:EGR_02759"/>
<proteinExistence type="predicted"/>
<name>W6UME4_ECHGR</name>
<evidence type="ECO:0000256" key="1">
    <source>
        <dbReference type="SAM" id="MobiDB-lite"/>
    </source>
</evidence>
<keyword evidence="2" id="KW-0732">Signal</keyword>
<dbReference type="OrthoDB" id="6280270at2759"/>
<dbReference type="GeneID" id="36338474"/>
<feature type="compositionally biased region" description="Basic and acidic residues" evidence="1">
    <location>
        <begin position="26"/>
        <end position="35"/>
    </location>
</feature>
<protein>
    <submittedName>
        <fullName evidence="3">Uncharacterized protein</fullName>
    </submittedName>
</protein>
<dbReference type="EMBL" id="APAU02000013">
    <property type="protein sequence ID" value="EUB62306.1"/>
    <property type="molecule type" value="Genomic_DNA"/>
</dbReference>
<feature type="compositionally biased region" description="Low complexity" evidence="1">
    <location>
        <begin position="36"/>
        <end position="52"/>
    </location>
</feature>
<feature type="chain" id="PRO_5004882290" evidence="2">
    <location>
        <begin position="22"/>
        <end position="104"/>
    </location>
</feature>
<dbReference type="CTD" id="36338474"/>
<dbReference type="Proteomes" id="UP000019149">
    <property type="component" value="Unassembled WGS sequence"/>
</dbReference>
<comment type="caution">
    <text evidence="3">The sequence shown here is derived from an EMBL/GenBank/DDBJ whole genome shotgun (WGS) entry which is preliminary data.</text>
</comment>
<reference evidence="3 4" key="1">
    <citation type="journal article" date="2013" name="Nat. Genet.">
        <title>The genome of the hydatid tapeworm Echinococcus granulosus.</title>
        <authorList>
            <person name="Zheng H."/>
            <person name="Zhang W."/>
            <person name="Zhang L."/>
            <person name="Zhang Z."/>
            <person name="Li J."/>
            <person name="Lu G."/>
            <person name="Zhu Y."/>
            <person name="Wang Y."/>
            <person name="Huang Y."/>
            <person name="Liu J."/>
            <person name="Kang H."/>
            <person name="Chen J."/>
            <person name="Wang L."/>
            <person name="Chen A."/>
            <person name="Yu S."/>
            <person name="Gao Z."/>
            <person name="Jin L."/>
            <person name="Gu W."/>
            <person name="Wang Z."/>
            <person name="Zhao L."/>
            <person name="Shi B."/>
            <person name="Wen H."/>
            <person name="Lin R."/>
            <person name="Jones M.K."/>
            <person name="Brejova B."/>
            <person name="Vinar T."/>
            <person name="Zhao G."/>
            <person name="McManus D.P."/>
            <person name="Chen Z."/>
            <person name="Zhou Y."/>
            <person name="Wang S."/>
        </authorList>
    </citation>
    <scope>NUCLEOTIDE SEQUENCE [LARGE SCALE GENOMIC DNA]</scope>
</reference>
<gene>
    <name evidence="3" type="ORF">EGR_02759</name>
</gene>
<organism evidence="3 4">
    <name type="scientific">Echinococcus granulosus</name>
    <name type="common">Hydatid tapeworm</name>
    <dbReference type="NCBI Taxonomy" id="6210"/>
    <lineage>
        <taxon>Eukaryota</taxon>
        <taxon>Metazoa</taxon>
        <taxon>Spiralia</taxon>
        <taxon>Lophotrochozoa</taxon>
        <taxon>Platyhelminthes</taxon>
        <taxon>Cestoda</taxon>
        <taxon>Eucestoda</taxon>
        <taxon>Cyclophyllidea</taxon>
        <taxon>Taeniidae</taxon>
        <taxon>Echinococcus</taxon>
        <taxon>Echinococcus granulosus group</taxon>
    </lineage>
</organism>
<evidence type="ECO:0000256" key="2">
    <source>
        <dbReference type="SAM" id="SignalP"/>
    </source>
</evidence>
<keyword evidence="4" id="KW-1185">Reference proteome</keyword>
<dbReference type="AlphaFoldDB" id="W6UME4"/>
<feature type="region of interest" description="Disordered" evidence="1">
    <location>
        <begin position="24"/>
        <end position="52"/>
    </location>
</feature>